<keyword evidence="2" id="KW-0472">Membrane</keyword>
<dbReference type="BioCyc" id="PMAR862515-HMP:GMOO-1256-MONOMER"/>
<comment type="caution">
    <text evidence="3">The sequence shown here is derived from an EMBL/GenBank/DDBJ whole genome shotgun (WGS) entry which is preliminary data.</text>
</comment>
<gene>
    <name evidence="3" type="ORF">HMPREF0658_1234</name>
</gene>
<name>E0NT07_9BACT</name>
<dbReference type="AlphaFoldDB" id="E0NT07"/>
<evidence type="ECO:0008006" key="5">
    <source>
        <dbReference type="Google" id="ProtNLM"/>
    </source>
</evidence>
<keyword evidence="2" id="KW-0812">Transmembrane</keyword>
<feature type="transmembrane region" description="Helical" evidence="2">
    <location>
        <begin position="85"/>
        <end position="109"/>
    </location>
</feature>
<proteinExistence type="predicted"/>
<dbReference type="OrthoDB" id="1049480at2"/>
<feature type="transmembrane region" description="Helical" evidence="2">
    <location>
        <begin position="142"/>
        <end position="166"/>
    </location>
</feature>
<evidence type="ECO:0000256" key="2">
    <source>
        <dbReference type="SAM" id="Phobius"/>
    </source>
</evidence>
<evidence type="ECO:0000313" key="3">
    <source>
        <dbReference type="EMBL" id="EFM01746.1"/>
    </source>
</evidence>
<protein>
    <recommendedName>
        <fullName evidence="5">Transmembrane protein</fullName>
    </recommendedName>
</protein>
<organism evidence="3 4">
    <name type="scientific">Hoylesella marshii DSM 16973 = JCM 13450</name>
    <dbReference type="NCBI Taxonomy" id="862515"/>
    <lineage>
        <taxon>Bacteria</taxon>
        <taxon>Pseudomonadati</taxon>
        <taxon>Bacteroidota</taxon>
        <taxon>Bacteroidia</taxon>
        <taxon>Bacteroidales</taxon>
        <taxon>Prevotellaceae</taxon>
        <taxon>Hoylesella</taxon>
    </lineage>
</organism>
<feature type="transmembrane region" description="Helical" evidence="2">
    <location>
        <begin position="34"/>
        <end position="53"/>
    </location>
</feature>
<reference evidence="3" key="1">
    <citation type="submission" date="2010-07" db="EMBL/GenBank/DDBJ databases">
        <authorList>
            <person name="Muzny D."/>
            <person name="Qin X."/>
            <person name="Deng J."/>
            <person name="Jiang H."/>
            <person name="Liu Y."/>
            <person name="Qu J."/>
            <person name="Song X.-Z."/>
            <person name="Zhang L."/>
            <person name="Thornton R."/>
            <person name="Coyle M."/>
            <person name="Francisco L."/>
            <person name="Jackson L."/>
            <person name="Javaid M."/>
            <person name="Korchina V."/>
            <person name="Kovar C."/>
            <person name="Mata R."/>
            <person name="Mathew T."/>
            <person name="Ngo R."/>
            <person name="Nguyen L."/>
            <person name="Nguyen N."/>
            <person name="Okwuonu G."/>
            <person name="Ongeri F."/>
            <person name="Pham C."/>
            <person name="Simmons D."/>
            <person name="Wilczek-Boney K."/>
            <person name="Hale W."/>
            <person name="Jakkamsetti A."/>
            <person name="Pham P."/>
            <person name="Ruth R."/>
            <person name="San Lucas F."/>
            <person name="Warren J."/>
            <person name="Zhang J."/>
            <person name="Zhao Z."/>
            <person name="Zhou C."/>
            <person name="Zhu D."/>
            <person name="Lee S."/>
            <person name="Bess C."/>
            <person name="Blankenburg K."/>
            <person name="Forbes L."/>
            <person name="Fu Q."/>
            <person name="Gubbala S."/>
            <person name="Hirani K."/>
            <person name="Jayaseelan J.C."/>
            <person name="Lara F."/>
            <person name="Munidasa M."/>
            <person name="Palculict T."/>
            <person name="Patil S."/>
            <person name="Pu L.-L."/>
            <person name="Saada N."/>
            <person name="Tang L."/>
            <person name="Weissenberger G."/>
            <person name="Zhu Y."/>
            <person name="Hemphill L."/>
            <person name="Shang Y."/>
            <person name="Youmans B."/>
            <person name="Ayvaz T."/>
            <person name="Ross M."/>
            <person name="Santibanez J."/>
            <person name="Aqrawi P."/>
            <person name="Gross S."/>
            <person name="Joshi V."/>
            <person name="Fowler G."/>
            <person name="Nazareth L."/>
            <person name="Reid J."/>
            <person name="Worley K."/>
            <person name="Petrosino J."/>
            <person name="Highlander S."/>
            <person name="Gibbs R."/>
        </authorList>
    </citation>
    <scope>NUCLEOTIDE SEQUENCE [LARGE SCALE GENOMIC DNA]</scope>
    <source>
        <strain evidence="3">DSM 16973</strain>
    </source>
</reference>
<dbReference type="RefSeq" id="WP_006949254.1">
    <property type="nucleotide sequence ID" value="NZ_BAJI01000003.1"/>
</dbReference>
<evidence type="ECO:0000256" key="1">
    <source>
        <dbReference type="SAM" id="MobiDB-lite"/>
    </source>
</evidence>
<keyword evidence="4" id="KW-1185">Reference proteome</keyword>
<feature type="transmembrane region" description="Helical" evidence="2">
    <location>
        <begin position="219"/>
        <end position="245"/>
    </location>
</feature>
<dbReference type="STRING" id="862515.HMPREF0658_1234"/>
<evidence type="ECO:0000313" key="4">
    <source>
        <dbReference type="Proteomes" id="UP000004394"/>
    </source>
</evidence>
<sequence length="342" mass="39027">MQTNKPKVQLYVKRDFGQKFEATLRFIRENYRILLKYFTYFILPVCLVQGLTLDNVFSRAFTMGANSASTDNEITGLLNNYIGLMVYYIGYALITVIGTLLLFSVLFGMKQLYLERENRLQGITWADLRPFFMQNLRRMLRLMLAGLVIGGVATILWVGISILLVYISPLLIGIVVLLMIAFVLLFVPLVLWTPIYLFEPIGVFEALKKAMKLGMKRWGSILVFVFVLNMVTSILQGITTMPWYIAAIVKMFFNISHADDGSFINSPVFSFFTYLLAIVQTYGLYLSIAILMVGTFYLYGDVIETAENRSVDADIDKFETLGDDHQDDPMPIPEDIKDFDKL</sequence>
<feature type="region of interest" description="Disordered" evidence="1">
    <location>
        <begin position="320"/>
        <end position="342"/>
    </location>
</feature>
<feature type="transmembrane region" description="Helical" evidence="2">
    <location>
        <begin position="271"/>
        <end position="299"/>
    </location>
</feature>
<feature type="transmembrane region" description="Helical" evidence="2">
    <location>
        <begin position="172"/>
        <end position="198"/>
    </location>
</feature>
<dbReference type="eggNOG" id="COG1377">
    <property type="taxonomic scope" value="Bacteria"/>
</dbReference>
<keyword evidence="2" id="KW-1133">Transmembrane helix</keyword>
<accession>E0NT07</accession>
<dbReference type="EMBL" id="AEEI01000043">
    <property type="protein sequence ID" value="EFM01746.1"/>
    <property type="molecule type" value="Genomic_DNA"/>
</dbReference>
<dbReference type="Proteomes" id="UP000004394">
    <property type="component" value="Unassembled WGS sequence"/>
</dbReference>
<dbReference type="HOGENOM" id="CLU_801339_0_0_10"/>